<evidence type="ECO:0000313" key="6">
    <source>
        <dbReference type="Proteomes" id="UP000472263"/>
    </source>
</evidence>
<reference evidence="5" key="1">
    <citation type="submission" date="2019-06" db="EMBL/GenBank/DDBJ databases">
        <authorList>
            <consortium name="Wellcome Sanger Institute Data Sharing"/>
        </authorList>
    </citation>
    <scope>NUCLEOTIDE SEQUENCE [LARGE SCALE GENOMIC DNA]</scope>
</reference>
<dbReference type="SMART" id="SM00252">
    <property type="entry name" value="SH2"/>
    <property type="match status" value="1"/>
</dbReference>
<gene>
    <name evidence="5" type="primary">LOC115380414</name>
</gene>
<feature type="compositionally biased region" description="Polar residues" evidence="3">
    <location>
        <begin position="312"/>
        <end position="325"/>
    </location>
</feature>
<accession>A0A667ZMW0</accession>
<dbReference type="Proteomes" id="UP000472263">
    <property type="component" value="Chromosome 3"/>
</dbReference>
<dbReference type="GeneTree" id="ENSGT00940000160977"/>
<dbReference type="SUPFAM" id="SSF55550">
    <property type="entry name" value="SH2 domain"/>
    <property type="match status" value="1"/>
</dbReference>
<dbReference type="InParanoid" id="A0A667ZMW0"/>
<evidence type="ECO:0000313" key="5">
    <source>
        <dbReference type="Ensembl" id="ENSMMDP00005042177.1"/>
    </source>
</evidence>
<dbReference type="Ensembl" id="ENSMMDT00005043032.1">
    <property type="protein sequence ID" value="ENSMMDP00005042177.1"/>
    <property type="gene ID" value="ENSMMDG00005019445.1"/>
</dbReference>
<evidence type="ECO:0000256" key="2">
    <source>
        <dbReference type="PROSITE-ProRule" id="PRU00191"/>
    </source>
</evidence>
<dbReference type="InterPro" id="IPR036860">
    <property type="entry name" value="SH2_dom_sf"/>
</dbReference>
<evidence type="ECO:0000256" key="3">
    <source>
        <dbReference type="SAM" id="MobiDB-lite"/>
    </source>
</evidence>
<reference evidence="5" key="2">
    <citation type="submission" date="2025-08" db="UniProtKB">
        <authorList>
            <consortium name="Ensembl"/>
        </authorList>
    </citation>
    <scope>IDENTIFICATION</scope>
</reference>
<feature type="compositionally biased region" description="Polar residues" evidence="3">
    <location>
        <begin position="191"/>
        <end position="206"/>
    </location>
</feature>
<proteinExistence type="predicted"/>
<dbReference type="PANTHER" id="PTHR14388:SF6">
    <property type="entry name" value="SH2 DOMAIN-CONTAINING PROTEIN 7"/>
    <property type="match status" value="1"/>
</dbReference>
<organism evidence="5 6">
    <name type="scientific">Myripristis murdjan</name>
    <name type="common">pinecone soldierfish</name>
    <dbReference type="NCBI Taxonomy" id="586833"/>
    <lineage>
        <taxon>Eukaryota</taxon>
        <taxon>Metazoa</taxon>
        <taxon>Chordata</taxon>
        <taxon>Craniata</taxon>
        <taxon>Vertebrata</taxon>
        <taxon>Euteleostomi</taxon>
        <taxon>Actinopterygii</taxon>
        <taxon>Neopterygii</taxon>
        <taxon>Teleostei</taxon>
        <taxon>Neoteleostei</taxon>
        <taxon>Acanthomorphata</taxon>
        <taxon>Holocentriformes</taxon>
        <taxon>Holocentridae</taxon>
        <taxon>Myripristis</taxon>
    </lineage>
</organism>
<feature type="compositionally biased region" description="Polar residues" evidence="3">
    <location>
        <begin position="216"/>
        <end position="240"/>
    </location>
</feature>
<dbReference type="Gene3D" id="3.30.505.10">
    <property type="entry name" value="SH2 domain"/>
    <property type="match status" value="1"/>
</dbReference>
<dbReference type="GO" id="GO:0005737">
    <property type="term" value="C:cytoplasm"/>
    <property type="evidence" value="ECO:0007669"/>
    <property type="project" value="TreeGrafter"/>
</dbReference>
<evidence type="ECO:0000259" key="4">
    <source>
        <dbReference type="PROSITE" id="PS50001"/>
    </source>
</evidence>
<name>A0A667ZMW0_9TELE</name>
<dbReference type="AlphaFoldDB" id="A0A667ZMW0"/>
<feature type="region of interest" description="Disordered" evidence="3">
    <location>
        <begin position="191"/>
        <end position="359"/>
    </location>
</feature>
<feature type="domain" description="SH2" evidence="4">
    <location>
        <begin position="61"/>
        <end position="137"/>
    </location>
</feature>
<sequence>MFCIRHCCHDNYNTQVRLNLSLAMCDTLVHESKGSLKELVKSWFRDTQASLIMPHGNCPSWFQGFTSRKDAEDLLRDKTLGSFLIRLSDKTIGYILSYKGNDRCRHFVINQNQGGLFVISGDCQTHRSLADLIEHHKLSPIQPFGECLTSCCELYDVVNYGAREKSGVSVQALIQEQNECPVYAHINLNQADRVSGNTNPVQTDGKVNSDRGEDLSFNTTDTSYPGDLNYSTAPGTTYSELSPVENRSKSLPRLHKSMEDEYSNKLSSPSFTASVSQSPTPLKRVTCHTYSLDDPKNSMRHGQVLPEHPSDTLEQLKSNPLYQSSDKPRAQQGDGMYAEVSQGPTALSHRRPDDTYEQIPEGTTIQSNTYETLDDMKTKKSKSTWGKNNINWRWFLPEYKKK</sequence>
<dbReference type="PROSITE" id="PS50001">
    <property type="entry name" value="SH2"/>
    <property type="match status" value="1"/>
</dbReference>
<keyword evidence="6" id="KW-1185">Reference proteome</keyword>
<dbReference type="Pfam" id="PF00017">
    <property type="entry name" value="SH2"/>
    <property type="match status" value="1"/>
</dbReference>
<evidence type="ECO:0000256" key="1">
    <source>
        <dbReference type="ARBA" id="ARBA00022999"/>
    </source>
</evidence>
<reference evidence="5" key="3">
    <citation type="submission" date="2025-09" db="UniProtKB">
        <authorList>
            <consortium name="Ensembl"/>
        </authorList>
    </citation>
    <scope>IDENTIFICATION</scope>
</reference>
<protein>
    <recommendedName>
        <fullName evidence="4">SH2 domain-containing protein</fullName>
    </recommendedName>
</protein>
<dbReference type="PANTHER" id="PTHR14388">
    <property type="entry name" value="T CELL-SPECIFIC ADAPTER PROTEIN TSAD"/>
    <property type="match status" value="1"/>
</dbReference>
<dbReference type="InterPro" id="IPR000980">
    <property type="entry name" value="SH2"/>
</dbReference>
<keyword evidence="1 2" id="KW-0727">SH2 domain</keyword>
<feature type="compositionally biased region" description="Polar residues" evidence="3">
    <location>
        <begin position="264"/>
        <end position="280"/>
    </location>
</feature>